<dbReference type="GO" id="GO:0061598">
    <property type="term" value="F:molybdopterin adenylyltransferase activity"/>
    <property type="evidence" value="ECO:0007669"/>
    <property type="project" value="UniProtKB-EC"/>
</dbReference>
<dbReference type="EMBL" id="AACQHW010000002">
    <property type="protein sequence ID" value="EAL6850249.1"/>
    <property type="molecule type" value="Genomic_DNA"/>
</dbReference>
<dbReference type="SMART" id="SM00852">
    <property type="entry name" value="MoCF_biosynth"/>
    <property type="match status" value="1"/>
</dbReference>
<evidence type="ECO:0000256" key="1">
    <source>
        <dbReference type="ARBA" id="ARBA00005046"/>
    </source>
</evidence>
<dbReference type="PANTHER" id="PTHR43764:SF1">
    <property type="entry name" value="MOLYBDOPTERIN MOLYBDOTRANSFERASE"/>
    <property type="match status" value="1"/>
</dbReference>
<keyword evidence="5 12" id="KW-0808">Transferase</keyword>
<evidence type="ECO:0000256" key="8">
    <source>
        <dbReference type="ARBA" id="ARBA00023150"/>
    </source>
</evidence>
<comment type="catalytic activity">
    <reaction evidence="9">
        <text>molybdopterin + ATP + H(+) = adenylyl-molybdopterin + diphosphate</text>
        <dbReference type="Rhea" id="RHEA:31331"/>
        <dbReference type="ChEBI" id="CHEBI:15378"/>
        <dbReference type="ChEBI" id="CHEBI:30616"/>
        <dbReference type="ChEBI" id="CHEBI:33019"/>
        <dbReference type="ChEBI" id="CHEBI:58698"/>
        <dbReference type="ChEBI" id="CHEBI:62727"/>
        <dbReference type="EC" id="2.7.7.75"/>
    </reaction>
</comment>
<dbReference type="Gene3D" id="3.40.980.10">
    <property type="entry name" value="MoaB/Mog-like domain"/>
    <property type="match status" value="1"/>
</dbReference>
<name>A0A3Z9F7S7_CAMCO</name>
<evidence type="ECO:0000256" key="3">
    <source>
        <dbReference type="ARBA" id="ARBA00012509"/>
    </source>
</evidence>
<comment type="function">
    <text evidence="10">Catalyzes the adenylation of molybdopterin as part of the biosynthesis of the molybdenum-cofactor.</text>
</comment>
<evidence type="ECO:0000256" key="5">
    <source>
        <dbReference type="ARBA" id="ARBA00022679"/>
    </source>
</evidence>
<dbReference type="Proteomes" id="UP000352088">
    <property type="component" value="Unassembled WGS sequence"/>
</dbReference>
<comment type="similarity">
    <text evidence="2">Belongs to the MoaB/Mog family.</text>
</comment>
<organism evidence="12 13">
    <name type="scientific">Campylobacter coli</name>
    <dbReference type="NCBI Taxonomy" id="195"/>
    <lineage>
        <taxon>Bacteria</taxon>
        <taxon>Pseudomonadati</taxon>
        <taxon>Campylobacterota</taxon>
        <taxon>Epsilonproteobacteria</taxon>
        <taxon>Campylobacterales</taxon>
        <taxon>Campylobacteraceae</taxon>
        <taxon>Campylobacter</taxon>
    </lineage>
</organism>
<dbReference type="PANTHER" id="PTHR43764">
    <property type="entry name" value="MOLYBDENUM COFACTOR BIOSYNTHESIS"/>
    <property type="match status" value="1"/>
</dbReference>
<accession>A0A3Z9F7S7</accession>
<evidence type="ECO:0000313" key="13">
    <source>
        <dbReference type="Proteomes" id="UP000352088"/>
    </source>
</evidence>
<dbReference type="InterPro" id="IPR001453">
    <property type="entry name" value="MoaB/Mog_dom"/>
</dbReference>
<evidence type="ECO:0000256" key="6">
    <source>
        <dbReference type="ARBA" id="ARBA00022741"/>
    </source>
</evidence>
<evidence type="ECO:0000256" key="9">
    <source>
        <dbReference type="ARBA" id="ARBA00051131"/>
    </source>
</evidence>
<comment type="caution">
    <text evidence="12">The sequence shown here is derived from an EMBL/GenBank/DDBJ whole genome shotgun (WGS) entry which is preliminary data.</text>
</comment>
<keyword evidence="8" id="KW-0501">Molybdenum cofactor biosynthesis</keyword>
<keyword evidence="6" id="KW-0547">Nucleotide-binding</keyword>
<reference evidence="12 13" key="1">
    <citation type="submission" date="2018-07" db="EMBL/GenBank/DDBJ databases">
        <authorList>
            <consortium name="NARMS: The National Antimicrobial Resistance Monitoring System"/>
        </authorList>
    </citation>
    <scope>NUCLEOTIDE SEQUENCE [LARGE SCALE GENOMIC DNA]</scope>
    <source>
        <strain evidence="12 13">CVM N17C548</strain>
    </source>
</reference>
<gene>
    <name evidence="12" type="ORF">DSX26_02050</name>
</gene>
<dbReference type="GO" id="GO:0006777">
    <property type="term" value="P:Mo-molybdopterin cofactor biosynthetic process"/>
    <property type="evidence" value="ECO:0007669"/>
    <property type="project" value="UniProtKB-KW"/>
</dbReference>
<dbReference type="RefSeq" id="WP_052782418.1">
    <property type="nucleotide sequence ID" value="NZ_BTDW01000002.1"/>
</dbReference>
<dbReference type="FunFam" id="3.40.980.10:FF:000005">
    <property type="entry name" value="Molybdopterin biosynthesis mog protein"/>
    <property type="match status" value="1"/>
</dbReference>
<evidence type="ECO:0000256" key="2">
    <source>
        <dbReference type="ARBA" id="ARBA00006112"/>
    </source>
</evidence>
<sequence length="180" mass="19928">MDIIKIGILTLSDRASSGIYEDKATAEIERVLNSYIKNDIIYHKELIPDDYDLIIKKLLYLVDEKECDLVITSGGTGPALRDVTPEATEVVCDKLMPGFGELMRLESLKFVPTAILSRQTAGIRNKSFIINLPGNPKAIAECLEPVFPAIPYCIDLIGGACIEGNDEVIQVFRPKKKCQN</sequence>
<dbReference type="InterPro" id="IPR051920">
    <property type="entry name" value="MPT_Adenylyltrnsfr/MoaC-Rel"/>
</dbReference>
<dbReference type="GO" id="GO:0005524">
    <property type="term" value="F:ATP binding"/>
    <property type="evidence" value="ECO:0007669"/>
    <property type="project" value="UniProtKB-KW"/>
</dbReference>
<feature type="domain" description="MoaB/Mog" evidence="11">
    <location>
        <begin position="7"/>
        <end position="153"/>
    </location>
</feature>
<dbReference type="AlphaFoldDB" id="A0A3Z9F7S7"/>
<comment type="pathway">
    <text evidence="1">Cofactor biosynthesis; molybdopterin biosynthesis.</text>
</comment>
<evidence type="ECO:0000313" key="12">
    <source>
        <dbReference type="EMBL" id="EAL6850249.1"/>
    </source>
</evidence>
<keyword evidence="12" id="KW-0548">Nucleotidyltransferase</keyword>
<dbReference type="NCBIfam" id="TIGR00177">
    <property type="entry name" value="molyb_syn"/>
    <property type="match status" value="1"/>
</dbReference>
<dbReference type="EC" id="2.7.7.75" evidence="3"/>
<dbReference type="CDD" id="cd00886">
    <property type="entry name" value="MogA_MoaB"/>
    <property type="match status" value="1"/>
</dbReference>
<evidence type="ECO:0000256" key="10">
    <source>
        <dbReference type="ARBA" id="ARBA00058212"/>
    </source>
</evidence>
<dbReference type="InterPro" id="IPR036425">
    <property type="entry name" value="MoaB/Mog-like_dom_sf"/>
</dbReference>
<evidence type="ECO:0000259" key="11">
    <source>
        <dbReference type="SMART" id="SM00852"/>
    </source>
</evidence>
<evidence type="ECO:0000256" key="4">
    <source>
        <dbReference type="ARBA" id="ARBA00013491"/>
    </source>
</evidence>
<evidence type="ECO:0000256" key="7">
    <source>
        <dbReference type="ARBA" id="ARBA00022840"/>
    </source>
</evidence>
<protein>
    <recommendedName>
        <fullName evidence="4">Molybdopterin adenylyltransferase</fullName>
        <ecNumber evidence="3">2.7.7.75</ecNumber>
    </recommendedName>
</protein>
<proteinExistence type="inferred from homology"/>
<dbReference type="Pfam" id="PF00994">
    <property type="entry name" value="MoCF_biosynth"/>
    <property type="match status" value="1"/>
</dbReference>
<dbReference type="SUPFAM" id="SSF53218">
    <property type="entry name" value="Molybdenum cofactor biosynthesis proteins"/>
    <property type="match status" value="1"/>
</dbReference>
<dbReference type="NCBIfam" id="NF006932">
    <property type="entry name" value="PRK09417.1"/>
    <property type="match status" value="1"/>
</dbReference>
<keyword evidence="7" id="KW-0067">ATP-binding</keyword>